<evidence type="ECO:0000256" key="1">
    <source>
        <dbReference type="SAM" id="MobiDB-lite"/>
    </source>
</evidence>
<evidence type="ECO:0000313" key="3">
    <source>
        <dbReference type="EMBL" id="RKQ92752.1"/>
    </source>
</evidence>
<organism evidence="3 4">
    <name type="scientific">Solirubrobacter pauli</name>
    <dbReference type="NCBI Taxonomy" id="166793"/>
    <lineage>
        <taxon>Bacteria</taxon>
        <taxon>Bacillati</taxon>
        <taxon>Actinomycetota</taxon>
        <taxon>Thermoleophilia</taxon>
        <taxon>Solirubrobacterales</taxon>
        <taxon>Solirubrobacteraceae</taxon>
        <taxon>Solirubrobacter</taxon>
    </lineage>
</organism>
<accession>A0A660LCM2</accession>
<feature type="region of interest" description="Disordered" evidence="1">
    <location>
        <begin position="1"/>
        <end position="20"/>
    </location>
</feature>
<evidence type="ECO:0000259" key="2">
    <source>
        <dbReference type="Pfam" id="PF01882"/>
    </source>
</evidence>
<name>A0A660LCM2_9ACTN</name>
<dbReference type="AlphaFoldDB" id="A0A660LCM2"/>
<dbReference type="InterPro" id="IPR002881">
    <property type="entry name" value="DUF58"/>
</dbReference>
<proteinExistence type="predicted"/>
<feature type="compositionally biased region" description="Basic and acidic residues" evidence="1">
    <location>
        <begin position="1"/>
        <end position="10"/>
    </location>
</feature>
<dbReference type="PANTHER" id="PTHR33608:SF6">
    <property type="entry name" value="BLL2464 PROTEIN"/>
    <property type="match status" value="1"/>
</dbReference>
<comment type="caution">
    <text evidence="3">The sequence shown here is derived from an EMBL/GenBank/DDBJ whole genome shotgun (WGS) entry which is preliminary data.</text>
</comment>
<dbReference type="Proteomes" id="UP000278962">
    <property type="component" value="Unassembled WGS sequence"/>
</dbReference>
<dbReference type="PANTHER" id="PTHR33608">
    <property type="entry name" value="BLL2464 PROTEIN"/>
    <property type="match status" value="1"/>
</dbReference>
<protein>
    <submittedName>
        <fullName evidence="3">Uncharacterized protein DUF58</fullName>
    </submittedName>
</protein>
<keyword evidence="4" id="KW-1185">Reference proteome</keyword>
<evidence type="ECO:0000313" key="4">
    <source>
        <dbReference type="Proteomes" id="UP000278962"/>
    </source>
</evidence>
<dbReference type="Pfam" id="PF01882">
    <property type="entry name" value="DUF58"/>
    <property type="match status" value="1"/>
</dbReference>
<dbReference type="OrthoDB" id="9776116at2"/>
<dbReference type="EMBL" id="RBIL01000001">
    <property type="protein sequence ID" value="RKQ92752.1"/>
    <property type="molecule type" value="Genomic_DNA"/>
</dbReference>
<reference evidence="3 4" key="1">
    <citation type="submission" date="2018-10" db="EMBL/GenBank/DDBJ databases">
        <title>Genomic Encyclopedia of Archaeal and Bacterial Type Strains, Phase II (KMG-II): from individual species to whole genera.</title>
        <authorList>
            <person name="Goeker M."/>
        </authorList>
    </citation>
    <scope>NUCLEOTIDE SEQUENCE [LARGE SCALE GENOMIC DNA]</scope>
    <source>
        <strain evidence="3 4">DSM 14954</strain>
    </source>
</reference>
<dbReference type="InterPro" id="IPR036465">
    <property type="entry name" value="vWFA_dom_sf"/>
</dbReference>
<feature type="domain" description="DUF58" evidence="2">
    <location>
        <begin position="56"/>
        <end position="268"/>
    </location>
</feature>
<gene>
    <name evidence="3" type="ORF">C8N24_2607</name>
</gene>
<dbReference type="SUPFAM" id="SSF53300">
    <property type="entry name" value="vWA-like"/>
    <property type="match status" value="1"/>
</dbReference>
<sequence>MKLVTEDRTPSRPGPGEMPPSVLRSLDLAVTKRIESLIPGEHLTPQTGQGTELAMVRPYHPGDDVRHIDWNATARMQEPYVRVHVGERALTSWLVLDVSASMQFGTADRRKADVAEGVALAVGHVATRRGNRLGVLGFGAGDSRIIRPRQGRLGLLGLLAELRREGTGAEGQTLGQVLKGAAAIGRQRGMVVIISDFRGPRDWEAPLRELRARHGVLCVEIVDPREEQLVPAGDLWLVDPESGRQVHVDTRRRKVRQRFAEAAAAERDEVRGLIRHAGADHLVLSTAGDWLRVLAGHLRRSEAALRAGAPARSAIANRMRG</sequence>
<dbReference type="RefSeq" id="WP_121250500.1">
    <property type="nucleotide sequence ID" value="NZ_RBIL01000001.1"/>
</dbReference>